<dbReference type="AlphaFoldDB" id="A0A388JWN8"/>
<dbReference type="Pfam" id="PF17919">
    <property type="entry name" value="RT_RNaseH_2"/>
    <property type="match status" value="1"/>
</dbReference>
<dbReference type="PANTHER" id="PTHR37984">
    <property type="entry name" value="PROTEIN CBG26694"/>
    <property type="match status" value="1"/>
</dbReference>
<sequence length="399" mass="45485">MSDSSEHPRTLYECATPLLPRYVDKRSFCDVTKPPPRSLFTTDKEIRLLSLGEEVQTPEPLGCPEASLFDVEIRSDEKSVDPRDIADGITPEEHVAIREEEAQMVATVFSWWSDNSFISSPAPQDSRAIALEKSEFFLSEISFLGYVVTRGCLRPDSRKVEVVREASTPTSLTQVRAFLGLASYYRRFIKGFAAIAGPLTNLLRKDQPLNWDTECEQAFCTLKEALASAPILTWPDPERQFLLITDWQSEAISAILAQKGKDGREVVVEYASRTVSDERKNDSAPQGECCAVVWGIHHFHLHLYRQKFLLETDHEPLLALKKLTNYARMIGRWAVRLQEYDFDIVHRKTERHENVDGLTLLHRPGKVPRNKEIIPWKDPKQPKGPGYDQVKVLPRQAKK</sequence>
<evidence type="ECO:0000313" key="5">
    <source>
        <dbReference type="Proteomes" id="UP000265515"/>
    </source>
</evidence>
<comment type="caution">
    <text evidence="4">The sequence shown here is derived from an EMBL/GenBank/DDBJ whole genome shotgun (WGS) entry which is preliminary data.</text>
</comment>
<dbReference type="InterPro" id="IPR050951">
    <property type="entry name" value="Retrovirus_Pol_polyprotein"/>
</dbReference>
<evidence type="ECO:0000256" key="1">
    <source>
        <dbReference type="ARBA" id="ARBA00023268"/>
    </source>
</evidence>
<dbReference type="InterPro" id="IPR041577">
    <property type="entry name" value="RT_RNaseH_2"/>
</dbReference>
<dbReference type="InterPro" id="IPR043128">
    <property type="entry name" value="Rev_trsase/Diguanyl_cyclase"/>
</dbReference>
<keyword evidence="1" id="KW-0511">Multifunctional enzyme</keyword>
<accession>A0A388JWN8</accession>
<dbReference type="CDD" id="cd09274">
    <property type="entry name" value="RNase_HI_RT_Ty3"/>
    <property type="match status" value="1"/>
</dbReference>
<dbReference type="FunFam" id="3.30.70.270:FF:000020">
    <property type="entry name" value="Transposon Tf2-6 polyprotein-like Protein"/>
    <property type="match status" value="1"/>
</dbReference>
<proteinExistence type="predicted"/>
<name>A0A388JWN8_CHABU</name>
<feature type="compositionally biased region" description="Basic and acidic residues" evidence="2">
    <location>
        <begin position="370"/>
        <end position="381"/>
    </location>
</feature>
<organism evidence="4 5">
    <name type="scientific">Chara braunii</name>
    <name type="common">Braun's stonewort</name>
    <dbReference type="NCBI Taxonomy" id="69332"/>
    <lineage>
        <taxon>Eukaryota</taxon>
        <taxon>Viridiplantae</taxon>
        <taxon>Streptophyta</taxon>
        <taxon>Charophyceae</taxon>
        <taxon>Charales</taxon>
        <taxon>Characeae</taxon>
        <taxon>Chara</taxon>
    </lineage>
</organism>
<dbReference type="PANTHER" id="PTHR37984:SF5">
    <property type="entry name" value="PROTEIN NYNRIN-LIKE"/>
    <property type="match status" value="1"/>
</dbReference>
<dbReference type="Gene3D" id="3.30.70.270">
    <property type="match status" value="1"/>
</dbReference>
<gene>
    <name evidence="4" type="ORF">CBR_g29829</name>
</gene>
<feature type="domain" description="Reverse transcriptase/retrotransposon-derived protein RNase H-like" evidence="3">
    <location>
        <begin position="211"/>
        <end position="309"/>
    </location>
</feature>
<dbReference type="OrthoDB" id="427924at2759"/>
<feature type="region of interest" description="Disordered" evidence="2">
    <location>
        <begin position="370"/>
        <end position="399"/>
    </location>
</feature>
<evidence type="ECO:0000259" key="3">
    <source>
        <dbReference type="Pfam" id="PF17919"/>
    </source>
</evidence>
<dbReference type="SUPFAM" id="SSF56672">
    <property type="entry name" value="DNA/RNA polymerases"/>
    <property type="match status" value="1"/>
</dbReference>
<dbReference type="Proteomes" id="UP000265515">
    <property type="component" value="Unassembled WGS sequence"/>
</dbReference>
<protein>
    <recommendedName>
        <fullName evidence="3">Reverse transcriptase/retrotransposon-derived protein RNase H-like domain-containing protein</fullName>
    </recommendedName>
</protein>
<dbReference type="EMBL" id="BFEA01000027">
    <property type="protein sequence ID" value="GBG62221.1"/>
    <property type="molecule type" value="Genomic_DNA"/>
</dbReference>
<dbReference type="Gramene" id="GBG62221">
    <property type="protein sequence ID" value="GBG62221"/>
    <property type="gene ID" value="CBR_g29829"/>
</dbReference>
<keyword evidence="5" id="KW-1185">Reference proteome</keyword>
<dbReference type="InterPro" id="IPR043502">
    <property type="entry name" value="DNA/RNA_pol_sf"/>
</dbReference>
<evidence type="ECO:0000256" key="2">
    <source>
        <dbReference type="SAM" id="MobiDB-lite"/>
    </source>
</evidence>
<dbReference type="GO" id="GO:0003824">
    <property type="term" value="F:catalytic activity"/>
    <property type="evidence" value="ECO:0007669"/>
    <property type="project" value="UniProtKB-KW"/>
</dbReference>
<reference evidence="4 5" key="1">
    <citation type="journal article" date="2018" name="Cell">
        <title>The Chara Genome: Secondary Complexity and Implications for Plant Terrestrialization.</title>
        <authorList>
            <person name="Nishiyama T."/>
            <person name="Sakayama H."/>
            <person name="Vries J.D."/>
            <person name="Buschmann H."/>
            <person name="Saint-Marcoux D."/>
            <person name="Ullrich K.K."/>
            <person name="Haas F.B."/>
            <person name="Vanderstraeten L."/>
            <person name="Becker D."/>
            <person name="Lang D."/>
            <person name="Vosolsobe S."/>
            <person name="Rombauts S."/>
            <person name="Wilhelmsson P.K.I."/>
            <person name="Janitza P."/>
            <person name="Kern R."/>
            <person name="Heyl A."/>
            <person name="Rumpler F."/>
            <person name="Villalobos L.I.A.C."/>
            <person name="Clay J.M."/>
            <person name="Skokan R."/>
            <person name="Toyoda A."/>
            <person name="Suzuki Y."/>
            <person name="Kagoshima H."/>
            <person name="Schijlen E."/>
            <person name="Tajeshwar N."/>
            <person name="Catarino B."/>
            <person name="Hetherington A.J."/>
            <person name="Saltykova A."/>
            <person name="Bonnot C."/>
            <person name="Breuninger H."/>
            <person name="Symeonidi A."/>
            <person name="Radhakrishnan G.V."/>
            <person name="Van Nieuwerburgh F."/>
            <person name="Deforce D."/>
            <person name="Chang C."/>
            <person name="Karol K.G."/>
            <person name="Hedrich R."/>
            <person name="Ulvskov P."/>
            <person name="Glockner G."/>
            <person name="Delwiche C.F."/>
            <person name="Petrasek J."/>
            <person name="Van de Peer Y."/>
            <person name="Friml J."/>
            <person name="Beilby M."/>
            <person name="Dolan L."/>
            <person name="Kohara Y."/>
            <person name="Sugano S."/>
            <person name="Fujiyama A."/>
            <person name="Delaux P.-M."/>
            <person name="Quint M."/>
            <person name="TheiBen G."/>
            <person name="Hagemann M."/>
            <person name="Harholt J."/>
            <person name="Dunand C."/>
            <person name="Zachgo S."/>
            <person name="Langdale J."/>
            <person name="Maumus F."/>
            <person name="Straeten D.V.D."/>
            <person name="Gould S.B."/>
            <person name="Rensing S.A."/>
        </authorList>
    </citation>
    <scope>NUCLEOTIDE SEQUENCE [LARGE SCALE GENOMIC DNA]</scope>
    <source>
        <strain evidence="4 5">S276</strain>
    </source>
</reference>
<evidence type="ECO:0000313" key="4">
    <source>
        <dbReference type="EMBL" id="GBG62221.1"/>
    </source>
</evidence>